<dbReference type="AlphaFoldDB" id="A0A3A1UWV2"/>
<proteinExistence type="predicted"/>
<feature type="transmembrane region" description="Helical" evidence="1">
    <location>
        <begin position="38"/>
        <end position="58"/>
    </location>
</feature>
<name>A0A3A1UWV2_9BACL</name>
<keyword evidence="1" id="KW-1133">Transmembrane helix</keyword>
<accession>A0A3A1UWV2</accession>
<dbReference type="Pfam" id="PF07811">
    <property type="entry name" value="TadE"/>
    <property type="match status" value="1"/>
</dbReference>
<organism evidence="3 4">
    <name type="scientific">Paenibacillus nanensis</name>
    <dbReference type="NCBI Taxonomy" id="393251"/>
    <lineage>
        <taxon>Bacteria</taxon>
        <taxon>Bacillati</taxon>
        <taxon>Bacillota</taxon>
        <taxon>Bacilli</taxon>
        <taxon>Bacillales</taxon>
        <taxon>Paenibacillaceae</taxon>
        <taxon>Paenibacillus</taxon>
    </lineage>
</organism>
<evidence type="ECO:0000313" key="4">
    <source>
        <dbReference type="Proteomes" id="UP000266482"/>
    </source>
</evidence>
<evidence type="ECO:0000259" key="2">
    <source>
        <dbReference type="Pfam" id="PF07811"/>
    </source>
</evidence>
<keyword evidence="1" id="KW-0812">Transmembrane</keyword>
<evidence type="ECO:0000256" key="1">
    <source>
        <dbReference type="SAM" id="Phobius"/>
    </source>
</evidence>
<comment type="caution">
    <text evidence="3">The sequence shown here is derived from an EMBL/GenBank/DDBJ whole genome shotgun (WGS) entry which is preliminary data.</text>
</comment>
<dbReference type="Proteomes" id="UP000266482">
    <property type="component" value="Unassembled WGS sequence"/>
</dbReference>
<reference evidence="3 4" key="1">
    <citation type="submission" date="2018-09" db="EMBL/GenBank/DDBJ databases">
        <title>Paenibacillus aracenensis nov. sp. isolated from a cave in southern Spain.</title>
        <authorList>
            <person name="Jurado V."/>
            <person name="Gutierrez-Patricio S."/>
            <person name="Gonzalez-Pimentel J.L."/>
            <person name="Miller A.Z."/>
            <person name="Laiz L."/>
            <person name="Saiz-Jimenez C."/>
        </authorList>
    </citation>
    <scope>NUCLEOTIDE SEQUENCE [LARGE SCALE GENOMIC DNA]</scope>
    <source>
        <strain evidence="3 4">DSM 22867</strain>
    </source>
</reference>
<gene>
    <name evidence="3" type="ORF">D3P08_12135</name>
</gene>
<dbReference type="EMBL" id="QXQA01000006">
    <property type="protein sequence ID" value="RIX52754.1"/>
    <property type="molecule type" value="Genomic_DNA"/>
</dbReference>
<feature type="domain" description="TadE-like" evidence="2">
    <location>
        <begin position="30"/>
        <end position="68"/>
    </location>
</feature>
<dbReference type="OrthoDB" id="2703555at2"/>
<sequence>MKCSIVRMKMRVKFLRVSNVTKRLVNGESGSVTLEAGVVFPLLLAMVLAFLIFGMYLYQKTVVYYAAAVTSERAAFGWDNSHRDSATGMLLEPAYDGLYRRLGSDGALASLFGLDGKEEERTIAIPEEAMGGGAGDITDDAKLKLASASRWMTTASLPYDGTVRYIGNGLSRLIDVKLRKPIELLPWERSWIRGEPGAAAEGYIVDPVEFVRSVELARYYSAKFINYPKGQTTAKSRANEVLASYERNTK</sequence>
<dbReference type="InterPro" id="IPR012495">
    <property type="entry name" value="TadE-like_dom"/>
</dbReference>
<evidence type="ECO:0000313" key="3">
    <source>
        <dbReference type="EMBL" id="RIX52754.1"/>
    </source>
</evidence>
<protein>
    <submittedName>
        <fullName evidence="3">Pilus assembly protein</fullName>
    </submittedName>
</protein>
<keyword evidence="4" id="KW-1185">Reference proteome</keyword>
<keyword evidence="1" id="KW-0472">Membrane</keyword>